<keyword evidence="3" id="KW-0862">Zinc</keyword>
<dbReference type="GO" id="GO:0016579">
    <property type="term" value="P:protein deubiquitination"/>
    <property type="evidence" value="ECO:0007669"/>
    <property type="project" value="InterPro"/>
</dbReference>
<feature type="region of interest" description="Disordered" evidence="5">
    <location>
        <begin position="227"/>
        <end position="279"/>
    </location>
</feature>
<dbReference type="InterPro" id="IPR028889">
    <property type="entry name" value="USP"/>
</dbReference>
<dbReference type="InterPro" id="IPR050185">
    <property type="entry name" value="Ub_carboxyl-term_hydrolase"/>
</dbReference>
<proteinExistence type="predicted"/>
<dbReference type="SUPFAM" id="SSF54001">
    <property type="entry name" value="Cysteine proteinases"/>
    <property type="match status" value="1"/>
</dbReference>
<evidence type="ECO:0000256" key="4">
    <source>
        <dbReference type="PROSITE-ProRule" id="PRU00502"/>
    </source>
</evidence>
<dbReference type="PROSITE" id="PS00973">
    <property type="entry name" value="USP_2"/>
    <property type="match status" value="1"/>
</dbReference>
<dbReference type="OrthoDB" id="47475at2759"/>
<sequence>MNVTMNSTKIETVESTTKNKRKVILDEEFPDYEVILQRAEASLTQPDTPPSCPHLLEYLPYTLSLELAQSTTHPNHWMLQHPVHALHLGTQFQDSEEFRAVRDMPMLYGEEQERRTVLQMRGFTDVHHPYTRDWHELHQHEKDCEETVANNKETLTLVVPEGPGEPPHRSDDTLVSTTTVGPPFPRPAVAEAMEVSRVEKVADVETLPSNSAVSTVPVKLEEAAEQHLPTAVDSTQQDPTKHPVEPEANAPVEPETVESAPVEAKESVETDPPPQVSSISTGVEDTLVVEAPEAKTNETPPVHTYKTPERLLDENRYWNLHTQESHIEKLRTAFLSKRMGDALSSKKKRKSDAKPMALQYMMAWRDHRPYLHKIHDPAVYQAEQDRARRQTQLWMEQYRQSRLSYWQRKEKPKLTLFGAMDEDAFSSRKMCQECNRDEGVMQCLQCSFKTYGLDRLQHMLLHNLESNHNFAVTCDHQAKVYCFECGDFVQHEIFDAEKERIDLTIHLPWLSWKEHPVQRSFDAYRFIHIPDQGIFWRGMYATYPSIVPDAHVRGARACRQRQVLLHGEVESLAPEVSESMRNFAQEQQTLGHKRRYFAPAPVGMFNLGNTCYQSSVLQCLMACPFVQKYFLEDFQHPFATCQEHRSRRSPVCLACALDRLMLQYFGSARGVNVLGLLEAKQGDVPEQQQLGYPLVGSEMLLTTWKCPGMTHLAGYEQRDAHEFLHGFLDSLSKSDNEFHASIRQALGQNEMDGKVKETGLVKSLFDGSFRSVLICQECRNKRSQTESFMSISLPLSKEVERQPSKLSVESCLKNFTSLETLADPVDCPVCRKKTVTKQQHVIRRLPRLLVLHLKRFDNSRKIEDSVSFPEHHLNMGIYLPHWCEARQVEAMDDGGATPDISYDLMGTVNHYGTLTSGHYTASVKVQNQWFAINDQHVTQCEAKQVLRNQAAYLLFYFRK</sequence>
<dbReference type="InParanoid" id="A0A1Z5K2H1"/>
<evidence type="ECO:0000313" key="9">
    <source>
        <dbReference type="Proteomes" id="UP000198406"/>
    </source>
</evidence>
<dbReference type="InterPro" id="IPR018200">
    <property type="entry name" value="USP_CS"/>
</dbReference>
<keyword evidence="8" id="KW-0378">Hydrolase</keyword>
<dbReference type="Proteomes" id="UP000198406">
    <property type="component" value="Unassembled WGS sequence"/>
</dbReference>
<dbReference type="Gene3D" id="3.30.40.10">
    <property type="entry name" value="Zinc/RING finger domain, C3HC4 (zinc finger)"/>
    <property type="match status" value="1"/>
</dbReference>
<keyword evidence="1" id="KW-0479">Metal-binding</keyword>
<dbReference type="EC" id="3.4.19.12" evidence="8"/>
<dbReference type="InterPro" id="IPR001394">
    <property type="entry name" value="Peptidase_C19_UCH"/>
</dbReference>
<dbReference type="InterPro" id="IPR013083">
    <property type="entry name" value="Znf_RING/FYVE/PHD"/>
</dbReference>
<accession>A0A1Z5K2H1</accession>
<evidence type="ECO:0000256" key="1">
    <source>
        <dbReference type="ARBA" id="ARBA00022723"/>
    </source>
</evidence>
<name>A0A1Z5K2H1_FISSO</name>
<feature type="compositionally biased region" description="Low complexity" evidence="5">
    <location>
        <begin position="246"/>
        <end position="258"/>
    </location>
</feature>
<dbReference type="PROSITE" id="PS50271">
    <property type="entry name" value="ZF_UBP"/>
    <property type="match status" value="1"/>
</dbReference>
<evidence type="ECO:0000256" key="2">
    <source>
        <dbReference type="ARBA" id="ARBA00022771"/>
    </source>
</evidence>
<dbReference type="Pfam" id="PF00443">
    <property type="entry name" value="UCH"/>
    <property type="match status" value="1"/>
</dbReference>
<gene>
    <name evidence="8" type="ORF">FisN_9Hh062</name>
</gene>
<feature type="domain" description="UBP-type" evidence="7">
    <location>
        <begin position="366"/>
        <end position="514"/>
    </location>
</feature>
<evidence type="ECO:0000313" key="8">
    <source>
        <dbReference type="EMBL" id="GAX20352.1"/>
    </source>
</evidence>
<evidence type="ECO:0000256" key="5">
    <source>
        <dbReference type="SAM" id="MobiDB-lite"/>
    </source>
</evidence>
<dbReference type="Gene3D" id="3.90.70.10">
    <property type="entry name" value="Cysteine proteinases"/>
    <property type="match status" value="1"/>
</dbReference>
<organism evidence="8 9">
    <name type="scientific">Fistulifera solaris</name>
    <name type="common">Oleaginous diatom</name>
    <dbReference type="NCBI Taxonomy" id="1519565"/>
    <lineage>
        <taxon>Eukaryota</taxon>
        <taxon>Sar</taxon>
        <taxon>Stramenopiles</taxon>
        <taxon>Ochrophyta</taxon>
        <taxon>Bacillariophyta</taxon>
        <taxon>Bacillariophyceae</taxon>
        <taxon>Bacillariophycidae</taxon>
        <taxon>Naviculales</taxon>
        <taxon>Naviculaceae</taxon>
        <taxon>Fistulifera</taxon>
    </lineage>
</organism>
<dbReference type="PANTHER" id="PTHR21646">
    <property type="entry name" value="UBIQUITIN CARBOXYL-TERMINAL HYDROLASE"/>
    <property type="match status" value="1"/>
</dbReference>
<keyword evidence="2 4" id="KW-0863">Zinc-finger</keyword>
<protein>
    <submittedName>
        <fullName evidence="8">Ubiquitin carboxyl-terminal hydrolase 22/27/51</fullName>
        <ecNumber evidence="8">3.4.19.12</ecNumber>
    </submittedName>
</protein>
<dbReference type="SUPFAM" id="SSF57850">
    <property type="entry name" value="RING/U-box"/>
    <property type="match status" value="1"/>
</dbReference>
<evidence type="ECO:0000256" key="3">
    <source>
        <dbReference type="ARBA" id="ARBA00022833"/>
    </source>
</evidence>
<dbReference type="PROSITE" id="PS50235">
    <property type="entry name" value="USP_3"/>
    <property type="match status" value="1"/>
</dbReference>
<reference evidence="8 9" key="1">
    <citation type="journal article" date="2015" name="Plant Cell">
        <title>Oil accumulation by the oleaginous diatom Fistulifera solaris as revealed by the genome and transcriptome.</title>
        <authorList>
            <person name="Tanaka T."/>
            <person name="Maeda Y."/>
            <person name="Veluchamy A."/>
            <person name="Tanaka M."/>
            <person name="Abida H."/>
            <person name="Marechal E."/>
            <person name="Bowler C."/>
            <person name="Muto M."/>
            <person name="Sunaga Y."/>
            <person name="Tanaka M."/>
            <person name="Yoshino T."/>
            <person name="Taniguchi T."/>
            <person name="Fukuda Y."/>
            <person name="Nemoto M."/>
            <person name="Matsumoto M."/>
            <person name="Wong P.S."/>
            <person name="Aburatani S."/>
            <person name="Fujibuchi W."/>
        </authorList>
    </citation>
    <scope>NUCLEOTIDE SEQUENCE [LARGE SCALE GENOMIC DNA]</scope>
    <source>
        <strain evidence="8 9">JPCC DA0580</strain>
    </source>
</reference>
<dbReference type="InterPro" id="IPR001607">
    <property type="entry name" value="Znf_UBP"/>
</dbReference>
<dbReference type="EMBL" id="BDSP01000147">
    <property type="protein sequence ID" value="GAX20352.1"/>
    <property type="molecule type" value="Genomic_DNA"/>
</dbReference>
<dbReference type="Pfam" id="PF02148">
    <property type="entry name" value="zf-UBP"/>
    <property type="match status" value="1"/>
</dbReference>
<feature type="domain" description="USP" evidence="6">
    <location>
        <begin position="602"/>
        <end position="959"/>
    </location>
</feature>
<dbReference type="AlphaFoldDB" id="A0A1Z5K2H1"/>
<evidence type="ECO:0000259" key="7">
    <source>
        <dbReference type="PROSITE" id="PS50271"/>
    </source>
</evidence>
<dbReference type="GO" id="GO:0004843">
    <property type="term" value="F:cysteine-type deubiquitinase activity"/>
    <property type="evidence" value="ECO:0007669"/>
    <property type="project" value="UniProtKB-EC"/>
</dbReference>
<keyword evidence="9" id="KW-1185">Reference proteome</keyword>
<dbReference type="InterPro" id="IPR038765">
    <property type="entry name" value="Papain-like_cys_pep_sf"/>
</dbReference>
<dbReference type="GO" id="GO:0008270">
    <property type="term" value="F:zinc ion binding"/>
    <property type="evidence" value="ECO:0007669"/>
    <property type="project" value="UniProtKB-KW"/>
</dbReference>
<comment type="caution">
    <text evidence="8">The sequence shown here is derived from an EMBL/GenBank/DDBJ whole genome shotgun (WGS) entry which is preliminary data.</text>
</comment>
<evidence type="ECO:0000259" key="6">
    <source>
        <dbReference type="PROSITE" id="PS50235"/>
    </source>
</evidence>